<name>A0ABR2NDX1_9ROSI</name>
<dbReference type="Proteomes" id="UP001396334">
    <property type="component" value="Unassembled WGS sequence"/>
</dbReference>
<organism evidence="1 2">
    <name type="scientific">Hibiscus sabdariffa</name>
    <name type="common">roselle</name>
    <dbReference type="NCBI Taxonomy" id="183260"/>
    <lineage>
        <taxon>Eukaryota</taxon>
        <taxon>Viridiplantae</taxon>
        <taxon>Streptophyta</taxon>
        <taxon>Embryophyta</taxon>
        <taxon>Tracheophyta</taxon>
        <taxon>Spermatophyta</taxon>
        <taxon>Magnoliopsida</taxon>
        <taxon>eudicotyledons</taxon>
        <taxon>Gunneridae</taxon>
        <taxon>Pentapetalae</taxon>
        <taxon>rosids</taxon>
        <taxon>malvids</taxon>
        <taxon>Malvales</taxon>
        <taxon>Malvaceae</taxon>
        <taxon>Malvoideae</taxon>
        <taxon>Hibiscus</taxon>
    </lineage>
</organism>
<dbReference type="EMBL" id="JBBPBN010000171">
    <property type="protein sequence ID" value="KAK8974359.1"/>
    <property type="molecule type" value="Genomic_DNA"/>
</dbReference>
<comment type="caution">
    <text evidence="1">The sequence shown here is derived from an EMBL/GenBank/DDBJ whole genome shotgun (WGS) entry which is preliminary data.</text>
</comment>
<evidence type="ECO:0000313" key="1">
    <source>
        <dbReference type="EMBL" id="KAK8974359.1"/>
    </source>
</evidence>
<sequence length="152" mass="17620">MAININLRKPLVSKISMGRFNVLNMNHSRLCALSVVDMDMLVIFALRKYVQMIFIKTTIMSPRILLHLLTRMALGCYLKRDGDVQTRNQNLLQGKISRYNPISVENEDRNTMATRLIHLPRHPWCLNLLRSHQRMPALMLRNPVAVASLQRT</sequence>
<reference evidence="1 2" key="1">
    <citation type="journal article" date="2024" name="G3 (Bethesda)">
        <title>Genome assembly of Hibiscus sabdariffa L. provides insights into metabolisms of medicinal natural products.</title>
        <authorList>
            <person name="Kim T."/>
        </authorList>
    </citation>
    <scope>NUCLEOTIDE SEQUENCE [LARGE SCALE GENOMIC DNA]</scope>
    <source>
        <strain evidence="1">TK-2024</strain>
        <tissue evidence="1">Old leaves</tissue>
    </source>
</reference>
<keyword evidence="2" id="KW-1185">Reference proteome</keyword>
<accession>A0ABR2NDX1</accession>
<gene>
    <name evidence="1" type="ORF">V6N11_034721</name>
</gene>
<evidence type="ECO:0000313" key="2">
    <source>
        <dbReference type="Proteomes" id="UP001396334"/>
    </source>
</evidence>
<protein>
    <submittedName>
        <fullName evidence="1">Uncharacterized protein</fullName>
    </submittedName>
</protein>
<proteinExistence type="predicted"/>